<feature type="transmembrane region" description="Helical" evidence="2">
    <location>
        <begin position="206"/>
        <end position="229"/>
    </location>
</feature>
<feature type="compositionally biased region" description="Basic residues" evidence="1">
    <location>
        <begin position="989"/>
        <end position="998"/>
    </location>
</feature>
<name>A0A8J8NI70_HALGN</name>
<dbReference type="SUPFAM" id="SSF55785">
    <property type="entry name" value="PYP-like sensor domain (PAS domain)"/>
    <property type="match status" value="1"/>
</dbReference>
<evidence type="ECO:0000256" key="1">
    <source>
        <dbReference type="SAM" id="MobiDB-lite"/>
    </source>
</evidence>
<feature type="compositionally biased region" description="Low complexity" evidence="1">
    <location>
        <begin position="1024"/>
        <end position="1046"/>
    </location>
</feature>
<feature type="region of interest" description="Disordered" evidence="1">
    <location>
        <begin position="404"/>
        <end position="427"/>
    </location>
</feature>
<feature type="transmembrane region" description="Helical" evidence="2">
    <location>
        <begin position="176"/>
        <end position="200"/>
    </location>
</feature>
<keyword evidence="2" id="KW-1133">Transmembrane helix</keyword>
<keyword evidence="2" id="KW-0472">Membrane</keyword>
<dbReference type="InterPro" id="IPR035965">
    <property type="entry name" value="PAS-like_dom_sf"/>
</dbReference>
<sequence length="1147" mass="130306">MILRQRSDKSIADTVNIITSLLDQPISGYSQLLVHFILTAFFLTLFSTFVLIVHKTHSLSTLNSMPTAKRALTVIFVGMMTCFQIPMLEVIIGMAFIKRIEGEGQLESILYFFTVLNGIFFLGTAFLLQKLYIIRIPSIQVHWAASNTQLHSMKLINKIALVTCHLYISIIDEQQVYASVACLILFAGTGLSRIMVIPHYRAQVEWATRITELVTGCLLLILVVGQMVAKSHTDPSSPVDLSLCLLVSFVAIPCTLTLALLLDLSRARQLWFKLERSELKLEIEMEHALYLLIDRVKEAMGFSDKSALAFSDILYLVDVHNRSCNNHNCPCQRRQIVQYILNKGHLFGTKRLVLDEEEIALLNSAGTNVFIKSNKANQTLKTLTLFQHFNFYAAAAAAELSDTPLTNAKQNNPNSQADTEKAPNSPDISLSQQVRVNLAQLKITFLNQFAEIFFEESRKKFPQSKVLFFQYAYFTLQCCRNRYMTETLLRNFEATSVTTSQSSNRGSSWIEKVSIQVNELQTIMEIDYLAEQRQGRGIMGGDDEEANQSDAANWGVSYMKNGRVDEDPNSLKKNGQYSSLEKFDPEHFIVISELTEHFYEEVEFLANAVSSFWKLIQNDALEVDTAHKESVGLAEVIARVYKVFKEIEDKTESGVGSSSIGKQTDFRVCYTFAHLQRLLLNDITQYDLYLAKMNTQREMQRLLRNNMLQQQSKGPEDTGFALVHGSNRNFGNLILCNQLFRKQLDFSSKELRHANILDFMPGLIKQWHQGFVTDFSKNGGASNGMLNRTNCLFMKKKNGYVTPAMVNVRFHYSRDHEFTFVLFASFMQEIQIQRTAGTGRHKVDEVLFFLCDDQDGRIIDISESCSKQLGLSMQVLHNSDLETVQTNLSVEDICPTLSFKRLKQLRSDSDNSLGIRATTIDEIVDVDLNIVQSLGSNLKQDESKKKLQKALCQVFLETYGAEKDRSMNIISLILLDQLAMKQYLSQQRAARREKRKQRQDKIDKEANMQENLGDNTSVDMSMASQSMNNHESNSSESHSSRTNGSSETSVLKQLYQSTDKTASSSLKLISQLIFLVFLFLLVVSTINLVLSLNRYEQLQNEVKTVRQSYDRIQINGKTRLLLRGLLNIANGYEPNSSEMTLDRFKMF</sequence>
<dbReference type="OrthoDB" id="301332at2759"/>
<accession>A0A8J8NI70</accession>
<feature type="transmembrane region" description="Helical" evidence="2">
    <location>
        <begin position="74"/>
        <end position="97"/>
    </location>
</feature>
<keyword evidence="4" id="KW-1185">Reference proteome</keyword>
<dbReference type="EMBL" id="RRYP01016681">
    <property type="protein sequence ID" value="TNV74725.1"/>
    <property type="molecule type" value="Genomic_DNA"/>
</dbReference>
<reference evidence="3" key="1">
    <citation type="submission" date="2019-06" db="EMBL/GenBank/DDBJ databases">
        <authorList>
            <person name="Zheng W."/>
        </authorList>
    </citation>
    <scope>NUCLEOTIDE SEQUENCE</scope>
    <source>
        <strain evidence="3">QDHG01</strain>
    </source>
</reference>
<gene>
    <name evidence="3" type="ORF">FGO68_gene3558</name>
</gene>
<feature type="transmembrane region" description="Helical" evidence="2">
    <location>
        <begin position="109"/>
        <end position="128"/>
    </location>
</feature>
<evidence type="ECO:0000313" key="4">
    <source>
        <dbReference type="Proteomes" id="UP000785679"/>
    </source>
</evidence>
<dbReference type="PANTHER" id="PTHR31600:SF2">
    <property type="entry name" value="GAMETE ENRICHED GENE 10 PROTEIN-RELATED"/>
    <property type="match status" value="1"/>
</dbReference>
<feature type="transmembrane region" description="Helical" evidence="2">
    <location>
        <begin position="1068"/>
        <end position="1090"/>
    </location>
</feature>
<organism evidence="3 4">
    <name type="scientific">Halteria grandinella</name>
    <dbReference type="NCBI Taxonomy" id="5974"/>
    <lineage>
        <taxon>Eukaryota</taxon>
        <taxon>Sar</taxon>
        <taxon>Alveolata</taxon>
        <taxon>Ciliophora</taxon>
        <taxon>Intramacronucleata</taxon>
        <taxon>Spirotrichea</taxon>
        <taxon>Stichotrichia</taxon>
        <taxon>Sporadotrichida</taxon>
        <taxon>Halteriidae</taxon>
        <taxon>Halteria</taxon>
    </lineage>
</organism>
<proteinExistence type="predicted"/>
<evidence type="ECO:0000256" key="2">
    <source>
        <dbReference type="SAM" id="Phobius"/>
    </source>
</evidence>
<protein>
    <submittedName>
        <fullName evidence="3">Uncharacterized protein</fullName>
    </submittedName>
</protein>
<dbReference type="InterPro" id="IPR052994">
    <property type="entry name" value="Tiny_macrocysts_regulators"/>
</dbReference>
<feature type="region of interest" description="Disordered" evidence="1">
    <location>
        <begin position="989"/>
        <end position="1046"/>
    </location>
</feature>
<feature type="compositionally biased region" description="Polar residues" evidence="1">
    <location>
        <begin position="404"/>
        <end position="417"/>
    </location>
</feature>
<dbReference type="PANTHER" id="PTHR31600">
    <property type="entry name" value="TINY MACROCYSTS PROTEIN B-RELATED"/>
    <property type="match status" value="1"/>
</dbReference>
<feature type="transmembrane region" description="Helical" evidence="2">
    <location>
        <begin position="32"/>
        <end position="53"/>
    </location>
</feature>
<feature type="transmembrane region" description="Helical" evidence="2">
    <location>
        <begin position="241"/>
        <end position="262"/>
    </location>
</feature>
<dbReference type="Proteomes" id="UP000785679">
    <property type="component" value="Unassembled WGS sequence"/>
</dbReference>
<comment type="caution">
    <text evidence="3">The sequence shown here is derived from an EMBL/GenBank/DDBJ whole genome shotgun (WGS) entry which is preliminary data.</text>
</comment>
<feature type="compositionally biased region" description="Polar residues" evidence="1">
    <location>
        <begin position="1008"/>
        <end position="1023"/>
    </location>
</feature>
<evidence type="ECO:0000313" key="3">
    <source>
        <dbReference type="EMBL" id="TNV74725.1"/>
    </source>
</evidence>
<dbReference type="AlphaFoldDB" id="A0A8J8NI70"/>
<keyword evidence="2" id="KW-0812">Transmembrane</keyword>